<dbReference type="InterPro" id="IPR006501">
    <property type="entry name" value="Pectinesterase_inhib_dom"/>
</dbReference>
<dbReference type="GO" id="GO:0004857">
    <property type="term" value="F:enzyme inhibitor activity"/>
    <property type="evidence" value="ECO:0007669"/>
    <property type="project" value="InterPro"/>
</dbReference>
<evidence type="ECO:0000256" key="11">
    <source>
        <dbReference type="PROSITE-ProRule" id="PRU10040"/>
    </source>
</evidence>
<dbReference type="Pfam" id="PF04043">
    <property type="entry name" value="PMEI"/>
    <property type="match status" value="1"/>
</dbReference>
<keyword evidence="10" id="KW-0961">Cell wall biogenesis/degradation</keyword>
<evidence type="ECO:0000256" key="4">
    <source>
        <dbReference type="ARBA" id="ARBA00007786"/>
    </source>
</evidence>
<proteinExistence type="inferred from homology"/>
<evidence type="ECO:0000259" key="13">
    <source>
        <dbReference type="SMART" id="SM00856"/>
    </source>
</evidence>
<dbReference type="SUPFAM" id="SSF101148">
    <property type="entry name" value="Plant invertase/pectin methylesterase inhibitor"/>
    <property type="match status" value="1"/>
</dbReference>
<dbReference type="CDD" id="cd15798">
    <property type="entry name" value="PMEI-like_3"/>
    <property type="match status" value="1"/>
</dbReference>
<dbReference type="PROSITE" id="PS00503">
    <property type="entry name" value="PECTINESTERASE_2"/>
    <property type="match status" value="1"/>
</dbReference>
<sequence length="525" mass="56717">MVAKARCLWWIMICWLLLVAWTAAESSRSEYESEVETECSFTLYPSLCVETALTEKMKNLSGNKPADIAYVLVDKTISATAAGLSPPSIVRHSNTSHHADAESYCDELMDMSLRLLNQSLSALQKSPTRHKPDIQTWLSAVLTYQDNCKDWAASAGDHLLIQKQTITARMDHLSQLGSNALAIINRITGGSDSVTESHDHFPTWVSTKDRKLLLFGGEADAVVAKDGSGDYTTVGEAIKAASGGKGRYVIYVKSGVYKEKIRTSRDGITLIGDGKDSTIIEGSSSVRGGSSLIGSATFVVSGDGFIARDIGFWNTAGVEGEQAIALAVASDHALLYRCAILGHQDTLFAQSLRQFYRECDISGTVDFIFGNAAAVFQSCNILLQKPMGSNAVMASGRTDPGQNTGFSLHRCRVVAGPELAPVKHSYKSYLGRPWRKYARSVVMLSYIDDSIAGRGWVEWPGSSDLGSLYFGEYENTGPGSSTDGRVGWSGFHLMGRDEAEKYTVGAFIGGSSWIPPTGISFVSGL</sequence>
<evidence type="ECO:0000256" key="12">
    <source>
        <dbReference type="RuleBase" id="RU000589"/>
    </source>
</evidence>
<feature type="domain" description="Pectinesterase inhibitor" evidence="13">
    <location>
        <begin position="30"/>
        <end position="183"/>
    </location>
</feature>
<evidence type="ECO:0000256" key="7">
    <source>
        <dbReference type="ARBA" id="ARBA00022525"/>
    </source>
</evidence>
<dbReference type="UniPathway" id="UPA00545">
    <property type="reaction ID" value="UER00823"/>
</dbReference>
<dbReference type="GO" id="GO:0042545">
    <property type="term" value="P:cell wall modification"/>
    <property type="evidence" value="ECO:0007669"/>
    <property type="project" value="UniProtKB-UniRule"/>
</dbReference>
<reference evidence="14" key="1">
    <citation type="submission" date="2021-01" db="UniProtKB">
        <authorList>
            <consortium name="EnsemblPlants"/>
        </authorList>
    </citation>
    <scope>IDENTIFICATION</scope>
</reference>
<keyword evidence="12" id="KW-0732">Signal</keyword>
<evidence type="ECO:0000256" key="1">
    <source>
        <dbReference type="ARBA" id="ARBA00004191"/>
    </source>
</evidence>
<dbReference type="GO" id="GO:0030599">
    <property type="term" value="F:pectinesterase activity"/>
    <property type="evidence" value="ECO:0007669"/>
    <property type="project" value="UniProtKB-UniRule"/>
</dbReference>
<dbReference type="FunFam" id="2.160.20.10:FF:000029">
    <property type="entry name" value="Pectinesterase 4"/>
    <property type="match status" value="1"/>
</dbReference>
<dbReference type="GO" id="GO:0045490">
    <property type="term" value="P:pectin catabolic process"/>
    <property type="evidence" value="ECO:0007669"/>
    <property type="project" value="UniProtKB-UniRule"/>
</dbReference>
<name>A0A7N0TY59_KALFE</name>
<comment type="catalytic activity">
    <reaction evidence="12">
        <text>[(1-&gt;4)-alpha-D-galacturonosyl methyl ester](n) + n H2O = [(1-&gt;4)-alpha-D-galacturonosyl](n) + n methanol + n H(+)</text>
        <dbReference type="Rhea" id="RHEA:22380"/>
        <dbReference type="Rhea" id="RHEA-COMP:14570"/>
        <dbReference type="Rhea" id="RHEA-COMP:14573"/>
        <dbReference type="ChEBI" id="CHEBI:15377"/>
        <dbReference type="ChEBI" id="CHEBI:15378"/>
        <dbReference type="ChEBI" id="CHEBI:17790"/>
        <dbReference type="ChEBI" id="CHEBI:140522"/>
        <dbReference type="ChEBI" id="CHEBI:140523"/>
        <dbReference type="EC" id="3.1.1.11"/>
    </reaction>
</comment>
<feature type="signal peptide" evidence="12">
    <location>
        <begin position="1"/>
        <end position="24"/>
    </location>
</feature>
<feature type="active site" evidence="11">
    <location>
        <position position="366"/>
    </location>
</feature>
<comment type="similarity">
    <text evidence="3">In the N-terminal section; belongs to the PMEI family.</text>
</comment>
<dbReference type="EC" id="3.1.1.11" evidence="5 12"/>
<dbReference type="AlphaFoldDB" id="A0A7N0TY59"/>
<dbReference type="InterPro" id="IPR000070">
    <property type="entry name" value="Pectinesterase_cat"/>
</dbReference>
<dbReference type="EnsemblPlants" id="Kaladp0048s0387.1.v1.1">
    <property type="protein sequence ID" value="Kaladp0048s0387.1.v1.1"/>
    <property type="gene ID" value="Kaladp0048s0387.v1.1"/>
</dbReference>
<dbReference type="PANTHER" id="PTHR31707">
    <property type="entry name" value="PECTINESTERASE"/>
    <property type="match status" value="1"/>
</dbReference>
<keyword evidence="6" id="KW-0134">Cell wall</keyword>
<evidence type="ECO:0000313" key="15">
    <source>
        <dbReference type="Proteomes" id="UP000594263"/>
    </source>
</evidence>
<evidence type="ECO:0000256" key="5">
    <source>
        <dbReference type="ARBA" id="ARBA00013229"/>
    </source>
</evidence>
<dbReference type="SUPFAM" id="SSF51126">
    <property type="entry name" value="Pectin lyase-like"/>
    <property type="match status" value="1"/>
</dbReference>
<dbReference type="InterPro" id="IPR033131">
    <property type="entry name" value="Pectinesterase_Asp_AS"/>
</dbReference>
<evidence type="ECO:0000256" key="9">
    <source>
        <dbReference type="ARBA" id="ARBA00023085"/>
    </source>
</evidence>
<dbReference type="NCBIfam" id="TIGR01614">
    <property type="entry name" value="PME_inhib"/>
    <property type="match status" value="1"/>
</dbReference>
<dbReference type="Pfam" id="PF01095">
    <property type="entry name" value="Pectinesterase"/>
    <property type="match status" value="1"/>
</dbReference>
<evidence type="ECO:0000256" key="10">
    <source>
        <dbReference type="ARBA" id="ARBA00023316"/>
    </source>
</evidence>
<dbReference type="SMART" id="SM00856">
    <property type="entry name" value="PMEI"/>
    <property type="match status" value="1"/>
</dbReference>
<keyword evidence="7" id="KW-0964">Secreted</keyword>
<keyword evidence="9 12" id="KW-0063">Aspartyl esterase</keyword>
<keyword evidence="8 12" id="KW-0378">Hydrolase</keyword>
<evidence type="ECO:0000256" key="8">
    <source>
        <dbReference type="ARBA" id="ARBA00022801"/>
    </source>
</evidence>
<dbReference type="Gramene" id="Kaladp0048s0387.1.v1.1">
    <property type="protein sequence ID" value="Kaladp0048s0387.1.v1.1"/>
    <property type="gene ID" value="Kaladp0048s0387.v1.1"/>
</dbReference>
<dbReference type="Gene3D" id="1.20.140.40">
    <property type="entry name" value="Invertase/pectin methylesterase inhibitor family protein"/>
    <property type="match status" value="1"/>
</dbReference>
<dbReference type="InterPro" id="IPR012334">
    <property type="entry name" value="Pectin_lyas_fold"/>
</dbReference>
<keyword evidence="15" id="KW-1185">Reference proteome</keyword>
<evidence type="ECO:0000256" key="6">
    <source>
        <dbReference type="ARBA" id="ARBA00022512"/>
    </source>
</evidence>
<dbReference type="Proteomes" id="UP000594263">
    <property type="component" value="Unplaced"/>
</dbReference>
<comment type="subcellular location">
    <subcellularLocation>
        <location evidence="1">Secreted</location>
        <location evidence="1">Cell wall</location>
    </subcellularLocation>
</comment>
<comment type="similarity">
    <text evidence="4">In the C-terminal section; belongs to the pectinesterase family.</text>
</comment>
<protein>
    <recommendedName>
        <fullName evidence="5 12">Pectinesterase</fullName>
        <ecNumber evidence="5 12">3.1.1.11</ecNumber>
    </recommendedName>
</protein>
<dbReference type="InterPro" id="IPR035513">
    <property type="entry name" value="Invertase/methylesterase_inhib"/>
</dbReference>
<dbReference type="InterPro" id="IPR011050">
    <property type="entry name" value="Pectin_lyase_fold/virulence"/>
</dbReference>
<organism evidence="14 15">
    <name type="scientific">Kalanchoe fedtschenkoi</name>
    <name type="common">Lavender scallops</name>
    <name type="synonym">South American air plant</name>
    <dbReference type="NCBI Taxonomy" id="63787"/>
    <lineage>
        <taxon>Eukaryota</taxon>
        <taxon>Viridiplantae</taxon>
        <taxon>Streptophyta</taxon>
        <taxon>Embryophyta</taxon>
        <taxon>Tracheophyta</taxon>
        <taxon>Spermatophyta</taxon>
        <taxon>Magnoliopsida</taxon>
        <taxon>eudicotyledons</taxon>
        <taxon>Gunneridae</taxon>
        <taxon>Pentapetalae</taxon>
        <taxon>Saxifragales</taxon>
        <taxon>Crassulaceae</taxon>
        <taxon>Kalanchoe</taxon>
    </lineage>
</organism>
<feature type="chain" id="PRO_5034190413" description="Pectinesterase" evidence="12">
    <location>
        <begin position="25"/>
        <end position="525"/>
    </location>
</feature>
<evidence type="ECO:0000313" key="14">
    <source>
        <dbReference type="EnsemblPlants" id="Kaladp0048s0387.1.v1.1"/>
    </source>
</evidence>
<comment type="pathway">
    <text evidence="2 12">Glycan metabolism; pectin degradation; 2-dehydro-3-deoxy-D-gluconate from pectin: step 1/5.</text>
</comment>
<dbReference type="Gene3D" id="2.160.20.10">
    <property type="entry name" value="Single-stranded right-handed beta-helix, Pectin lyase-like"/>
    <property type="match status" value="1"/>
</dbReference>
<accession>A0A7N0TY59</accession>
<evidence type="ECO:0000256" key="2">
    <source>
        <dbReference type="ARBA" id="ARBA00005184"/>
    </source>
</evidence>
<dbReference type="EnsemblPlants" id="Kaladp0048s0387.2.v1.1">
    <property type="protein sequence ID" value="Kaladp0048s0387.2.v1.1"/>
    <property type="gene ID" value="Kaladp0048s0387.v1.1"/>
</dbReference>
<dbReference type="Gramene" id="Kaladp0048s0387.2.v1.1">
    <property type="protein sequence ID" value="Kaladp0048s0387.2.v1.1"/>
    <property type="gene ID" value="Kaladp0048s0387.v1.1"/>
</dbReference>
<dbReference type="OMA" id="WIEWPGA"/>
<evidence type="ECO:0000256" key="3">
    <source>
        <dbReference type="ARBA" id="ARBA00006027"/>
    </source>
</evidence>